<keyword evidence="1" id="KW-0436">Ligase</keyword>
<sequence length="173" mass="19149">MLSMVQSVELLLDADLDAVIRREWRRLSDAALPSQDVVRRSTNRPHITLAVARHIDPETDLLLQQQLSPPDLRISLGGVVVFGGHRKTLSYLVIPTAGLLALQRSIFRVLHASPGIPAHIHPGDWTPHITLARRVFPDEIGPAVNLLTPAHSSGTAAGIRRWDGDVKREWRIA</sequence>
<reference evidence="2" key="1">
    <citation type="journal article" date="2019" name="Int. J. Syst. Evol. Microbiol.">
        <title>The Global Catalogue of Microorganisms (GCM) 10K type strain sequencing project: providing services to taxonomists for standard genome sequencing and annotation.</title>
        <authorList>
            <consortium name="The Broad Institute Genomics Platform"/>
            <consortium name="The Broad Institute Genome Sequencing Center for Infectious Disease"/>
            <person name="Wu L."/>
            <person name="Ma J."/>
        </authorList>
    </citation>
    <scope>NUCLEOTIDE SEQUENCE [LARGE SCALE GENOMIC DNA]</scope>
    <source>
        <strain evidence="2">JCM 32206</strain>
    </source>
</reference>
<dbReference type="EMBL" id="BAABFB010000044">
    <property type="protein sequence ID" value="GAA4480884.1"/>
    <property type="molecule type" value="Genomic_DNA"/>
</dbReference>
<accession>A0ABP8P5E1</accession>
<dbReference type="InterPro" id="IPR009097">
    <property type="entry name" value="Cyclic_Pdiesterase"/>
</dbReference>
<name>A0ABP8P5E1_9NOCA</name>
<organism evidence="1 2">
    <name type="scientific">Rhodococcus olei</name>
    <dbReference type="NCBI Taxonomy" id="2161675"/>
    <lineage>
        <taxon>Bacteria</taxon>
        <taxon>Bacillati</taxon>
        <taxon>Actinomycetota</taxon>
        <taxon>Actinomycetes</taxon>
        <taxon>Mycobacteriales</taxon>
        <taxon>Nocardiaceae</taxon>
        <taxon>Rhodococcus</taxon>
    </lineage>
</organism>
<evidence type="ECO:0000313" key="2">
    <source>
        <dbReference type="Proteomes" id="UP001501183"/>
    </source>
</evidence>
<dbReference type="Gene3D" id="3.90.1140.10">
    <property type="entry name" value="Cyclic phosphodiesterase"/>
    <property type="match status" value="1"/>
</dbReference>
<protein>
    <submittedName>
        <fullName evidence="1">2'-5' RNA ligase family protein</fullName>
    </submittedName>
</protein>
<evidence type="ECO:0000313" key="1">
    <source>
        <dbReference type="EMBL" id="GAA4480884.1"/>
    </source>
</evidence>
<dbReference type="GO" id="GO:0016874">
    <property type="term" value="F:ligase activity"/>
    <property type="evidence" value="ECO:0007669"/>
    <property type="project" value="UniProtKB-KW"/>
</dbReference>
<dbReference type="Proteomes" id="UP001501183">
    <property type="component" value="Unassembled WGS sequence"/>
</dbReference>
<dbReference type="Pfam" id="PF13563">
    <property type="entry name" value="2_5_RNA_ligase2"/>
    <property type="match status" value="1"/>
</dbReference>
<dbReference type="SUPFAM" id="SSF55144">
    <property type="entry name" value="LigT-like"/>
    <property type="match status" value="1"/>
</dbReference>
<proteinExistence type="predicted"/>
<keyword evidence="2" id="KW-1185">Reference proteome</keyword>
<gene>
    <name evidence="1" type="ORF">GCM10023094_28100</name>
</gene>
<comment type="caution">
    <text evidence="1">The sequence shown here is derived from an EMBL/GenBank/DDBJ whole genome shotgun (WGS) entry which is preliminary data.</text>
</comment>